<evidence type="ECO:0000256" key="6">
    <source>
        <dbReference type="ARBA" id="ARBA00023004"/>
    </source>
</evidence>
<organism evidence="10 11">
    <name type="scientific">Streptomyces venezuelae (strain ATCC 10712 / CBS 650.69 / DSM 40230 / JCM 4526 / NBRC 13096 / PD 04745)</name>
    <dbReference type="NCBI Taxonomy" id="953739"/>
    <lineage>
        <taxon>Bacteria</taxon>
        <taxon>Bacillati</taxon>
        <taxon>Actinomycetota</taxon>
        <taxon>Actinomycetes</taxon>
        <taxon>Kitasatosporales</taxon>
        <taxon>Streptomycetaceae</taxon>
        <taxon>Streptomyces</taxon>
    </lineage>
</organism>
<dbReference type="OrthoDB" id="502624at2"/>
<dbReference type="GO" id="GO:0051537">
    <property type="term" value="F:2 iron, 2 sulfur cluster binding"/>
    <property type="evidence" value="ECO:0007669"/>
    <property type="project" value="UniProtKB-KW"/>
</dbReference>
<dbReference type="CDD" id="cd00207">
    <property type="entry name" value="fer2"/>
    <property type="match status" value="1"/>
</dbReference>
<gene>
    <name evidence="10" type="ordered locus">SVEN_1320</name>
</gene>
<dbReference type="InterPro" id="IPR039261">
    <property type="entry name" value="FNR_nucleotide-bd"/>
</dbReference>
<dbReference type="SUPFAM" id="SSF63380">
    <property type="entry name" value="Riboflavin synthase domain-like"/>
    <property type="match status" value="1"/>
</dbReference>
<dbReference type="GO" id="GO:0046872">
    <property type="term" value="F:metal ion binding"/>
    <property type="evidence" value="ECO:0007669"/>
    <property type="project" value="UniProtKB-KW"/>
</dbReference>
<evidence type="ECO:0000313" key="11">
    <source>
        <dbReference type="Proteomes" id="UP000006854"/>
    </source>
</evidence>
<comment type="cofactor">
    <cofactor evidence="1">
        <name>FAD</name>
        <dbReference type="ChEBI" id="CHEBI:57692"/>
    </cofactor>
</comment>
<dbReference type="Gene3D" id="3.40.50.80">
    <property type="entry name" value="Nucleotide-binding domain of ferredoxin-NADP reductase (FNR) module"/>
    <property type="match status" value="1"/>
</dbReference>
<evidence type="ECO:0000259" key="9">
    <source>
        <dbReference type="PROSITE" id="PS51384"/>
    </source>
</evidence>
<feature type="domain" description="FAD-binding FR-type" evidence="9">
    <location>
        <begin position="10"/>
        <end position="112"/>
    </location>
</feature>
<evidence type="ECO:0000256" key="1">
    <source>
        <dbReference type="ARBA" id="ARBA00001974"/>
    </source>
</evidence>
<keyword evidence="2" id="KW-0285">Flavoprotein</keyword>
<reference evidence="10 11" key="1">
    <citation type="journal article" date="2011" name="BMC Genomics">
        <title>Genome-wide analysis of the role of GlnR in Streptomyces venezuelae provides new insights into global nitrogen regulation in actinomycetes.</title>
        <authorList>
            <person name="Pullan S.T."/>
            <person name="Bibb M.J."/>
            <person name="Merrick M."/>
        </authorList>
    </citation>
    <scope>NUCLEOTIDE SEQUENCE [LARGE SCALE GENOMIC DNA]</scope>
    <source>
        <strain evidence="10">ATCC 10712</strain>
    </source>
</reference>
<protein>
    <submittedName>
        <fullName evidence="10">Flavodoxin reductases (Ferredoxin-NADPH reductases) family 1 Vanillate O-demethylase oxidoreductase</fullName>
        <ecNumber evidence="10">1.14.13.-</ecNumber>
    </submittedName>
</protein>
<dbReference type="Proteomes" id="UP000006854">
    <property type="component" value="Chromosome"/>
</dbReference>
<dbReference type="STRING" id="953739.SVEN_1320"/>
<dbReference type="InterPro" id="IPR012675">
    <property type="entry name" value="Beta-grasp_dom_sf"/>
</dbReference>
<dbReference type="Gene3D" id="3.10.20.30">
    <property type="match status" value="1"/>
</dbReference>
<dbReference type="eggNOG" id="COG1018">
    <property type="taxonomic scope" value="Bacteria"/>
</dbReference>
<keyword evidence="11" id="KW-1185">Reference proteome</keyword>
<evidence type="ECO:0000259" key="8">
    <source>
        <dbReference type="PROSITE" id="PS51085"/>
    </source>
</evidence>
<dbReference type="KEGG" id="sve:SVEN_1320"/>
<dbReference type="EMBL" id="FR845719">
    <property type="protein sequence ID" value="CCA54607.1"/>
    <property type="molecule type" value="Genomic_DNA"/>
</dbReference>
<dbReference type="SUPFAM" id="SSF52343">
    <property type="entry name" value="Ferredoxin reductase-like, C-terminal NADP-linked domain"/>
    <property type="match status" value="1"/>
</dbReference>
<dbReference type="InterPro" id="IPR017927">
    <property type="entry name" value="FAD-bd_FR_type"/>
</dbReference>
<evidence type="ECO:0000256" key="4">
    <source>
        <dbReference type="ARBA" id="ARBA00022723"/>
    </source>
</evidence>
<evidence type="ECO:0000313" key="10">
    <source>
        <dbReference type="EMBL" id="CCA54607.1"/>
    </source>
</evidence>
<name>F2RE67_STRVP</name>
<dbReference type="InterPro" id="IPR001041">
    <property type="entry name" value="2Fe-2S_ferredoxin-type"/>
</dbReference>
<dbReference type="AlphaFoldDB" id="F2RE67"/>
<dbReference type="PANTHER" id="PTHR47354:SF1">
    <property type="entry name" value="CARNITINE MONOOXYGENASE REDUCTASE SUBUNIT"/>
    <property type="match status" value="1"/>
</dbReference>
<evidence type="ECO:0000256" key="7">
    <source>
        <dbReference type="ARBA" id="ARBA00023014"/>
    </source>
</evidence>
<dbReference type="GO" id="GO:0008168">
    <property type="term" value="F:methyltransferase activity"/>
    <property type="evidence" value="ECO:0007669"/>
    <property type="project" value="UniProtKB-KW"/>
</dbReference>
<sequence length="321" mass="33634">MSTTVPPPAPGAVRLTVRSVVREAEGVLGLLLADPTGAELAPWEPGAHLEVTLPSGAVRHYSLCGDPADRGTYRLGVLREPAGRGGSEEVHTAVREGTVLGVRGPVNRFPLVPAERYLFIAGGIGITPLLPMLRSLPPGSWSLLYGGRSLASMAYRAELAGLPGVTLVPQDTAGMPDLDAVLAPLPADTAVYCCGPEGLLRAVEERWPGPLHTERFGAAPASAPVAAEPPAEDGGFEVELRRTGRTLRVEPGRTLLDAVREAVPGVPYSCEEGWCGTCETKVVAGTPEHHDSVLGEDEKASGATMMICVGRSRGPRLVLDL</sequence>
<dbReference type="GeneID" id="51861911"/>
<accession>F2RE67</accession>
<dbReference type="InterPro" id="IPR050415">
    <property type="entry name" value="MRET"/>
</dbReference>
<evidence type="ECO:0000256" key="3">
    <source>
        <dbReference type="ARBA" id="ARBA00022714"/>
    </source>
</evidence>
<keyword evidence="3" id="KW-0001">2Fe-2S</keyword>
<keyword evidence="10" id="KW-0808">Transferase</keyword>
<keyword evidence="5 10" id="KW-0560">Oxidoreductase</keyword>
<dbReference type="PANTHER" id="PTHR47354">
    <property type="entry name" value="NADH OXIDOREDUCTASE HCR"/>
    <property type="match status" value="1"/>
</dbReference>
<dbReference type="HOGENOM" id="CLU_003827_17_0_11"/>
<dbReference type="GO" id="GO:0032259">
    <property type="term" value="P:methylation"/>
    <property type="evidence" value="ECO:0007669"/>
    <property type="project" value="UniProtKB-KW"/>
</dbReference>
<keyword evidence="4" id="KW-0479">Metal-binding</keyword>
<keyword evidence="7" id="KW-0411">Iron-sulfur</keyword>
<dbReference type="GO" id="GO:0016491">
    <property type="term" value="F:oxidoreductase activity"/>
    <property type="evidence" value="ECO:0007669"/>
    <property type="project" value="UniProtKB-KW"/>
</dbReference>
<dbReference type="Gene3D" id="2.40.30.10">
    <property type="entry name" value="Translation factors"/>
    <property type="match status" value="1"/>
</dbReference>
<dbReference type="InterPro" id="IPR017938">
    <property type="entry name" value="Riboflavin_synthase-like_b-brl"/>
</dbReference>
<feature type="domain" description="2Fe-2S ferredoxin-type" evidence="8">
    <location>
        <begin position="236"/>
        <end position="321"/>
    </location>
</feature>
<dbReference type="PROSITE" id="PS51085">
    <property type="entry name" value="2FE2S_FER_2"/>
    <property type="match status" value="1"/>
</dbReference>
<dbReference type="PATRIC" id="fig|953739.5.peg.3385"/>
<dbReference type="InterPro" id="IPR036010">
    <property type="entry name" value="2Fe-2S_ferredoxin-like_sf"/>
</dbReference>
<dbReference type="PROSITE" id="PS51384">
    <property type="entry name" value="FAD_FR"/>
    <property type="match status" value="1"/>
</dbReference>
<dbReference type="PROSITE" id="PS00197">
    <property type="entry name" value="2FE2S_FER_1"/>
    <property type="match status" value="1"/>
</dbReference>
<evidence type="ECO:0000256" key="5">
    <source>
        <dbReference type="ARBA" id="ARBA00023002"/>
    </source>
</evidence>
<dbReference type="EC" id="1.14.13.-" evidence="10"/>
<dbReference type="RefSeq" id="WP_015032525.1">
    <property type="nucleotide sequence ID" value="NC_018750.1"/>
</dbReference>
<evidence type="ECO:0000256" key="2">
    <source>
        <dbReference type="ARBA" id="ARBA00022630"/>
    </source>
</evidence>
<dbReference type="InterPro" id="IPR006058">
    <property type="entry name" value="2Fe2S_fd_BS"/>
</dbReference>
<dbReference type="PRINTS" id="PR00409">
    <property type="entry name" value="PHDIOXRDTASE"/>
</dbReference>
<dbReference type="SUPFAM" id="SSF54292">
    <property type="entry name" value="2Fe-2S ferredoxin-like"/>
    <property type="match status" value="1"/>
</dbReference>
<keyword evidence="10" id="KW-0489">Methyltransferase</keyword>
<dbReference type="CDD" id="cd06185">
    <property type="entry name" value="PDR_like"/>
    <property type="match status" value="1"/>
</dbReference>
<keyword evidence="6" id="KW-0408">Iron</keyword>
<proteinExistence type="predicted"/>
<dbReference type="Pfam" id="PF00111">
    <property type="entry name" value="Fer2"/>
    <property type="match status" value="1"/>
</dbReference>